<feature type="compositionally biased region" description="Low complexity" evidence="1">
    <location>
        <begin position="119"/>
        <end position="133"/>
    </location>
</feature>
<sequence length="152" mass="16776">MYRSSSWNKTTDDDHMHAPPMASTILRMGSLQGSELPAYDPVLEMMRKEKTRNKLAENAVHIIPLVLLVCAAILWFLSNPVVDIRSRGDSIAARIEGLTIEGDMDADFDGTQSGLLPLLDLGDADSSSSTSSSKHPRDGVPRHKKRSRKSHH</sequence>
<feature type="region of interest" description="Disordered" evidence="1">
    <location>
        <begin position="119"/>
        <end position="152"/>
    </location>
</feature>
<evidence type="ECO:0000256" key="1">
    <source>
        <dbReference type="SAM" id="MobiDB-lite"/>
    </source>
</evidence>
<keyword evidence="2" id="KW-0812">Transmembrane</keyword>
<proteinExistence type="predicted"/>
<evidence type="ECO:0000256" key="2">
    <source>
        <dbReference type="SAM" id="Phobius"/>
    </source>
</evidence>
<feature type="compositionally biased region" description="Basic residues" evidence="1">
    <location>
        <begin position="142"/>
        <end position="152"/>
    </location>
</feature>
<protein>
    <recommendedName>
        <fullName evidence="5">Transmembrane protein</fullName>
    </recommendedName>
</protein>
<dbReference type="AlphaFoldDB" id="A0ABD3LVZ5"/>
<keyword evidence="4" id="KW-1185">Reference proteome</keyword>
<evidence type="ECO:0000313" key="3">
    <source>
        <dbReference type="EMBL" id="KAL3755945.1"/>
    </source>
</evidence>
<gene>
    <name evidence="3" type="ORF">ACJRO7_002920</name>
</gene>
<evidence type="ECO:0008006" key="5">
    <source>
        <dbReference type="Google" id="ProtNLM"/>
    </source>
</evidence>
<dbReference type="PANTHER" id="PTHR34189">
    <property type="entry name" value="TRANSMEMBRANE PROTEIN"/>
    <property type="match status" value="1"/>
</dbReference>
<feature type="transmembrane region" description="Helical" evidence="2">
    <location>
        <begin position="55"/>
        <end position="77"/>
    </location>
</feature>
<keyword evidence="2" id="KW-0472">Membrane</keyword>
<name>A0ABD3LVZ5_EUCGL</name>
<evidence type="ECO:0000313" key="4">
    <source>
        <dbReference type="Proteomes" id="UP001634007"/>
    </source>
</evidence>
<accession>A0ABD3LVZ5</accession>
<reference evidence="3 4" key="1">
    <citation type="submission" date="2024-11" db="EMBL/GenBank/DDBJ databases">
        <title>Chromosome-level genome assembly of Eucalyptus globulus Labill. provides insights into its genome evolution.</title>
        <authorList>
            <person name="Li X."/>
        </authorList>
    </citation>
    <scope>NUCLEOTIDE SEQUENCE [LARGE SCALE GENOMIC DNA]</scope>
    <source>
        <strain evidence="3">CL2024</strain>
        <tissue evidence="3">Fresh tender leaves</tissue>
    </source>
</reference>
<dbReference type="EMBL" id="JBJKBG010000001">
    <property type="protein sequence ID" value="KAL3755945.1"/>
    <property type="molecule type" value="Genomic_DNA"/>
</dbReference>
<organism evidence="3 4">
    <name type="scientific">Eucalyptus globulus</name>
    <name type="common">Tasmanian blue gum</name>
    <dbReference type="NCBI Taxonomy" id="34317"/>
    <lineage>
        <taxon>Eukaryota</taxon>
        <taxon>Viridiplantae</taxon>
        <taxon>Streptophyta</taxon>
        <taxon>Embryophyta</taxon>
        <taxon>Tracheophyta</taxon>
        <taxon>Spermatophyta</taxon>
        <taxon>Magnoliopsida</taxon>
        <taxon>eudicotyledons</taxon>
        <taxon>Gunneridae</taxon>
        <taxon>Pentapetalae</taxon>
        <taxon>rosids</taxon>
        <taxon>malvids</taxon>
        <taxon>Myrtales</taxon>
        <taxon>Myrtaceae</taxon>
        <taxon>Myrtoideae</taxon>
        <taxon>Eucalypteae</taxon>
        <taxon>Eucalyptus</taxon>
    </lineage>
</organism>
<dbReference type="Proteomes" id="UP001634007">
    <property type="component" value="Unassembled WGS sequence"/>
</dbReference>
<keyword evidence="2" id="KW-1133">Transmembrane helix</keyword>
<comment type="caution">
    <text evidence="3">The sequence shown here is derived from an EMBL/GenBank/DDBJ whole genome shotgun (WGS) entry which is preliminary data.</text>
</comment>
<dbReference type="PANTHER" id="PTHR34189:SF4">
    <property type="entry name" value="TRANSMEMBRANE PROTEIN"/>
    <property type="match status" value="1"/>
</dbReference>